<comment type="caution">
    <text evidence="1">The sequence shown here is derived from an EMBL/GenBank/DDBJ whole genome shotgun (WGS) entry which is preliminary data.</text>
</comment>
<name>A0A8T2Y9X1_POPDE</name>
<organism evidence="1 2">
    <name type="scientific">Populus deltoides</name>
    <name type="common">Eastern poplar</name>
    <name type="synonym">Eastern cottonwood</name>
    <dbReference type="NCBI Taxonomy" id="3696"/>
    <lineage>
        <taxon>Eukaryota</taxon>
        <taxon>Viridiplantae</taxon>
        <taxon>Streptophyta</taxon>
        <taxon>Embryophyta</taxon>
        <taxon>Tracheophyta</taxon>
        <taxon>Spermatophyta</taxon>
        <taxon>Magnoliopsida</taxon>
        <taxon>eudicotyledons</taxon>
        <taxon>Gunneridae</taxon>
        <taxon>Pentapetalae</taxon>
        <taxon>rosids</taxon>
        <taxon>fabids</taxon>
        <taxon>Malpighiales</taxon>
        <taxon>Salicaceae</taxon>
        <taxon>Saliceae</taxon>
        <taxon>Populus</taxon>
    </lineage>
</organism>
<evidence type="ECO:0000313" key="2">
    <source>
        <dbReference type="Proteomes" id="UP000807159"/>
    </source>
</evidence>
<sequence>MNRMIAWEMHVPLPELNIIRHFLVENEKVGLKLLFYSDTAYRQKQTVLHSIATPPPTPSTKTKPKAHVPFYNHQVYQARGPGNLRIFSKPRLVSFTMPLYRVTTSCISSQQSILVSHIASDTHKHTDTLSRESIIWKWQVLRVLGTAFLVLLVVDLTFAARTPKAASGGGRKGAGGGVSASGLGSGYGSGSGGGGGGRGGGWWQWVRFRLWFW</sequence>
<proteinExistence type="predicted"/>
<protein>
    <submittedName>
        <fullName evidence="1">Uncharacterized protein</fullName>
    </submittedName>
</protein>
<evidence type="ECO:0000313" key="1">
    <source>
        <dbReference type="EMBL" id="KAH8501817.1"/>
    </source>
</evidence>
<reference evidence="1" key="1">
    <citation type="journal article" date="2021" name="J. Hered.">
        <title>Genome Assembly of Salicaceae Populus deltoides (Eastern Cottonwood) I-69 Based on Nanopore Sequencing and Hi-C Technologies.</title>
        <authorList>
            <person name="Bai S."/>
            <person name="Wu H."/>
            <person name="Zhang J."/>
            <person name="Pan Z."/>
            <person name="Zhao W."/>
            <person name="Li Z."/>
            <person name="Tong C."/>
        </authorList>
    </citation>
    <scope>NUCLEOTIDE SEQUENCE</scope>
    <source>
        <tissue evidence="1">Leaf</tissue>
    </source>
</reference>
<dbReference type="EMBL" id="JACEGQ020000008">
    <property type="protein sequence ID" value="KAH8501817.1"/>
    <property type="molecule type" value="Genomic_DNA"/>
</dbReference>
<accession>A0A8T2Y9X1</accession>
<dbReference type="Proteomes" id="UP000807159">
    <property type="component" value="Chromosome 8"/>
</dbReference>
<dbReference type="AlphaFoldDB" id="A0A8T2Y9X1"/>
<gene>
    <name evidence="1" type="ORF">H0E87_016552</name>
</gene>
<keyword evidence="2" id="KW-1185">Reference proteome</keyword>